<keyword evidence="2" id="KW-1185">Reference proteome</keyword>
<evidence type="ECO:0008006" key="3">
    <source>
        <dbReference type="Google" id="ProtNLM"/>
    </source>
</evidence>
<dbReference type="AlphaFoldDB" id="A0A974ND71"/>
<dbReference type="KEGG" id="eaz:JHT90_09025"/>
<dbReference type="RefSeq" id="WP_201090452.1">
    <property type="nucleotide sequence ID" value="NZ_CP067393.1"/>
</dbReference>
<evidence type="ECO:0000313" key="1">
    <source>
        <dbReference type="EMBL" id="QQP84555.1"/>
    </source>
</evidence>
<gene>
    <name evidence="1" type="ORF">JHT90_09025</name>
</gene>
<protein>
    <recommendedName>
        <fullName evidence="3">Lipoprotein</fullName>
    </recommendedName>
</protein>
<dbReference type="Proteomes" id="UP000595278">
    <property type="component" value="Chromosome"/>
</dbReference>
<name>A0A974ND71_9GAMM</name>
<reference evidence="1 2" key="1">
    <citation type="submission" date="2021-01" db="EMBL/GenBank/DDBJ databases">
        <title>Entomomonas sp. F2A isolated from a house cricket (Acheta domesticus).</title>
        <authorList>
            <person name="Spergser J."/>
            <person name="Busse H.-J."/>
        </authorList>
    </citation>
    <scope>NUCLEOTIDE SEQUENCE [LARGE SCALE GENOMIC DNA]</scope>
    <source>
        <strain evidence="1 2">F2A</strain>
    </source>
</reference>
<sequence length="168" mass="18725">MSISKCINTVIASSLLVLLVGCTQNQGTKSNLVAHNALEQEISIETIWNDYKENFPEATSKWTQVEVVLTGTVKNIDSKELPSQQNKDKATVYYFVTLKDQVNTSCTGVIKMSNDVPNIERVTALKKGDVVTIKTKLYQPERFITGDIPKCSFLFDHGVIKPVEKITN</sequence>
<proteinExistence type="predicted"/>
<dbReference type="InterPro" id="IPR024422">
    <property type="entry name" value="Protein_unknown_function_OB"/>
</dbReference>
<evidence type="ECO:0000313" key="2">
    <source>
        <dbReference type="Proteomes" id="UP000595278"/>
    </source>
</evidence>
<organism evidence="1 2">
    <name type="scientific">Entomomonas asaccharolytica</name>
    <dbReference type="NCBI Taxonomy" id="2785331"/>
    <lineage>
        <taxon>Bacteria</taxon>
        <taxon>Pseudomonadati</taxon>
        <taxon>Pseudomonadota</taxon>
        <taxon>Gammaproteobacteria</taxon>
        <taxon>Pseudomonadales</taxon>
        <taxon>Pseudomonadaceae</taxon>
        <taxon>Entomomonas</taxon>
    </lineage>
</organism>
<dbReference type="Pfam" id="PF12869">
    <property type="entry name" value="tRNA_anti-like"/>
    <property type="match status" value="1"/>
</dbReference>
<dbReference type="EMBL" id="CP067393">
    <property type="protein sequence ID" value="QQP84555.1"/>
    <property type="molecule type" value="Genomic_DNA"/>
</dbReference>
<accession>A0A974ND71</accession>
<dbReference type="PROSITE" id="PS51257">
    <property type="entry name" value="PROKAR_LIPOPROTEIN"/>
    <property type="match status" value="1"/>
</dbReference>